<feature type="compositionally biased region" description="Basic residues" evidence="9">
    <location>
        <begin position="193"/>
        <end position="205"/>
    </location>
</feature>
<gene>
    <name evidence="11" type="ORF">MAR_013133</name>
</gene>
<dbReference type="InterPro" id="IPR013087">
    <property type="entry name" value="Znf_C2H2_type"/>
</dbReference>
<protein>
    <submittedName>
        <fullName evidence="11">KRH1-like protein</fullName>
    </submittedName>
</protein>
<dbReference type="PROSITE" id="PS00028">
    <property type="entry name" value="ZINC_FINGER_C2H2_1"/>
    <property type="match status" value="2"/>
</dbReference>
<dbReference type="EMBL" id="CP111026">
    <property type="protein sequence ID" value="WAR27429.1"/>
    <property type="molecule type" value="Genomic_DNA"/>
</dbReference>
<keyword evidence="3" id="KW-0677">Repeat</keyword>
<dbReference type="SUPFAM" id="SSF57667">
    <property type="entry name" value="beta-beta-alpha zinc fingers"/>
    <property type="match status" value="1"/>
</dbReference>
<dbReference type="Proteomes" id="UP001164746">
    <property type="component" value="Chromosome 15"/>
</dbReference>
<dbReference type="PROSITE" id="PS50157">
    <property type="entry name" value="ZINC_FINGER_C2H2_2"/>
    <property type="match status" value="1"/>
</dbReference>
<feature type="compositionally biased region" description="Polar residues" evidence="9">
    <location>
        <begin position="218"/>
        <end position="227"/>
    </location>
</feature>
<keyword evidence="6" id="KW-0804">Transcription</keyword>
<feature type="compositionally biased region" description="Polar residues" evidence="9">
    <location>
        <begin position="169"/>
        <end position="179"/>
    </location>
</feature>
<keyword evidence="2" id="KW-0479">Metal-binding</keyword>
<evidence type="ECO:0000256" key="3">
    <source>
        <dbReference type="ARBA" id="ARBA00022737"/>
    </source>
</evidence>
<feature type="compositionally biased region" description="Basic residues" evidence="9">
    <location>
        <begin position="133"/>
        <end position="148"/>
    </location>
</feature>
<evidence type="ECO:0000256" key="7">
    <source>
        <dbReference type="ARBA" id="ARBA00023242"/>
    </source>
</evidence>
<keyword evidence="8" id="KW-0863">Zinc-finger</keyword>
<evidence type="ECO:0000256" key="6">
    <source>
        <dbReference type="ARBA" id="ARBA00023163"/>
    </source>
</evidence>
<feature type="domain" description="C2H2-type" evidence="10">
    <location>
        <begin position="243"/>
        <end position="270"/>
    </location>
</feature>
<accession>A0ABY7G213</accession>
<evidence type="ECO:0000256" key="4">
    <source>
        <dbReference type="ARBA" id="ARBA00022833"/>
    </source>
</evidence>
<evidence type="ECO:0000256" key="8">
    <source>
        <dbReference type="PROSITE-ProRule" id="PRU00042"/>
    </source>
</evidence>
<dbReference type="SMART" id="SM00355">
    <property type="entry name" value="ZnF_C2H2"/>
    <property type="match status" value="2"/>
</dbReference>
<comment type="subcellular location">
    <subcellularLocation>
        <location evidence="1">Nucleus</location>
    </subcellularLocation>
</comment>
<keyword evidence="12" id="KW-1185">Reference proteome</keyword>
<evidence type="ECO:0000313" key="12">
    <source>
        <dbReference type="Proteomes" id="UP001164746"/>
    </source>
</evidence>
<name>A0ABY7G213_MYAAR</name>
<evidence type="ECO:0000313" key="11">
    <source>
        <dbReference type="EMBL" id="WAR27429.1"/>
    </source>
</evidence>
<reference evidence="11" key="1">
    <citation type="submission" date="2022-11" db="EMBL/GenBank/DDBJ databases">
        <title>Centuries of genome instability and evolution in soft-shell clam transmissible cancer (bioRxiv).</title>
        <authorList>
            <person name="Hart S.F.M."/>
            <person name="Yonemitsu M.A."/>
            <person name="Giersch R.M."/>
            <person name="Beal B.F."/>
            <person name="Arriagada G."/>
            <person name="Davis B.W."/>
            <person name="Ostrander E.A."/>
            <person name="Goff S.P."/>
            <person name="Metzger M.J."/>
        </authorList>
    </citation>
    <scope>NUCLEOTIDE SEQUENCE</scope>
    <source>
        <strain evidence="11">MELC-2E11</strain>
        <tissue evidence="11">Siphon/mantle</tissue>
    </source>
</reference>
<evidence type="ECO:0000256" key="1">
    <source>
        <dbReference type="ARBA" id="ARBA00004123"/>
    </source>
</evidence>
<sequence length="390" mass="43609">MRLRREDPGGSSPEDSTEYKTAVKSVIWCEIKSLLQKLAAVTGEESIVISTNLTEGTYSHLGSFLGQEYLDDREDHILSLCTSFSQFCSGLQNHAVVLQEPETVFKENEREGPSPGPQMNPRKRPLTPDTGTHTHHHKRKSTHPHSLHGKSDQTAHFDKCFMNQSRSADIDSVNQSENPVLSGFYDSDNYPRYKQRKNPVKKSKTKDKATSLLGLEESPSTPTNSTKDNLHMRTFESGGRLVYACDVCKRELSHLTSYRRHMKLHTMERPHKCPVCLKGFIRKYHCIDHLNKHHKGVEFCPESLLLTGASRELYGGPVNTDQSALSDSHSISPGEFNYTLDQSLEASSDPDQSVNADISIDQSASSILSELARSAAKENIQVKEASNLPE</sequence>
<keyword evidence="7" id="KW-0539">Nucleus</keyword>
<dbReference type="InterPro" id="IPR036236">
    <property type="entry name" value="Znf_C2H2_sf"/>
</dbReference>
<evidence type="ECO:0000256" key="5">
    <source>
        <dbReference type="ARBA" id="ARBA00023015"/>
    </source>
</evidence>
<organism evidence="11 12">
    <name type="scientific">Mya arenaria</name>
    <name type="common">Soft-shell clam</name>
    <dbReference type="NCBI Taxonomy" id="6604"/>
    <lineage>
        <taxon>Eukaryota</taxon>
        <taxon>Metazoa</taxon>
        <taxon>Spiralia</taxon>
        <taxon>Lophotrochozoa</taxon>
        <taxon>Mollusca</taxon>
        <taxon>Bivalvia</taxon>
        <taxon>Autobranchia</taxon>
        <taxon>Heteroconchia</taxon>
        <taxon>Euheterodonta</taxon>
        <taxon>Imparidentia</taxon>
        <taxon>Neoheterodontei</taxon>
        <taxon>Myida</taxon>
        <taxon>Myoidea</taxon>
        <taxon>Myidae</taxon>
        <taxon>Mya</taxon>
    </lineage>
</organism>
<proteinExistence type="predicted"/>
<dbReference type="PANTHER" id="PTHR24399">
    <property type="entry name" value="ZINC FINGER AND BTB DOMAIN-CONTAINING"/>
    <property type="match status" value="1"/>
</dbReference>
<evidence type="ECO:0000256" key="9">
    <source>
        <dbReference type="SAM" id="MobiDB-lite"/>
    </source>
</evidence>
<keyword evidence="4" id="KW-0862">Zinc</keyword>
<evidence type="ECO:0000256" key="2">
    <source>
        <dbReference type="ARBA" id="ARBA00022723"/>
    </source>
</evidence>
<dbReference type="Gene3D" id="3.30.160.60">
    <property type="entry name" value="Classic Zinc Finger"/>
    <property type="match status" value="2"/>
</dbReference>
<feature type="region of interest" description="Disordered" evidence="9">
    <location>
        <begin position="169"/>
        <end position="231"/>
    </location>
</feature>
<keyword evidence="5" id="KW-0805">Transcription regulation</keyword>
<feature type="non-terminal residue" evidence="11">
    <location>
        <position position="1"/>
    </location>
</feature>
<feature type="region of interest" description="Disordered" evidence="9">
    <location>
        <begin position="105"/>
        <end position="152"/>
    </location>
</feature>
<evidence type="ECO:0000259" key="10">
    <source>
        <dbReference type="PROSITE" id="PS50157"/>
    </source>
</evidence>
<dbReference type="PANTHER" id="PTHR24399:SF23">
    <property type="entry name" value="C2H2-TYPE DOMAIN-CONTAINING PROTEIN"/>
    <property type="match status" value="1"/>
</dbReference>